<name>G8LD98_9ENTR</name>
<sequence>MISGDYIGCWRETLLNQIHSNIHQMNVHNSTLIVRE</sequence>
<dbReference type="HOGENOM" id="CLU_3355960_0_0_6"/>
<accession>G8LD98</accession>
<evidence type="ECO:0000313" key="1">
    <source>
        <dbReference type="EMBL" id="AEW75104.1"/>
    </source>
</evidence>
<protein>
    <submittedName>
        <fullName evidence="1">Uncharacterized protein</fullName>
    </submittedName>
</protein>
<evidence type="ECO:0000313" key="2">
    <source>
        <dbReference type="Proteomes" id="UP000007838"/>
    </source>
</evidence>
<dbReference type="KEGG" id="eec:EcWSU1_03676"/>
<dbReference type="AlphaFoldDB" id="G8LD98"/>
<gene>
    <name evidence="1" type="ORF">EcWSU1_03676</name>
</gene>
<organism evidence="1 2">
    <name type="scientific">Enterobacter ludwigii</name>
    <dbReference type="NCBI Taxonomy" id="299767"/>
    <lineage>
        <taxon>Bacteria</taxon>
        <taxon>Pseudomonadati</taxon>
        <taxon>Pseudomonadota</taxon>
        <taxon>Gammaproteobacteria</taxon>
        <taxon>Enterobacterales</taxon>
        <taxon>Enterobacteriaceae</taxon>
        <taxon>Enterobacter</taxon>
        <taxon>Enterobacter cloacae complex</taxon>
    </lineage>
</organism>
<dbReference type="EMBL" id="CP002886">
    <property type="protein sequence ID" value="AEW75104.1"/>
    <property type="molecule type" value="Genomic_DNA"/>
</dbReference>
<reference evidence="1 2" key="1">
    <citation type="journal article" date="2011" name="Stand. Genomic Sci.">
        <title>Complete genome of the onion pathogen Enterobacter cloacae EcWSU1.</title>
        <authorList>
            <person name="Humann J.L."/>
            <person name="Wildung M."/>
            <person name="Cheng C.H."/>
            <person name="Lee T."/>
            <person name="Stewart J.E."/>
            <person name="Drew J.C."/>
            <person name="Triplett E.W."/>
            <person name="Main D."/>
            <person name="Schroeder B.K."/>
        </authorList>
    </citation>
    <scope>NUCLEOTIDE SEQUENCE [LARGE SCALE GENOMIC DNA]</scope>
    <source>
        <strain evidence="1 2">EcWSU1</strain>
    </source>
</reference>
<proteinExistence type="predicted"/>
<dbReference type="Proteomes" id="UP000007838">
    <property type="component" value="Chromosome"/>
</dbReference>